<dbReference type="Pfam" id="PF21938">
    <property type="entry name" value="CAP_N"/>
    <property type="match status" value="1"/>
</dbReference>
<evidence type="ECO:0000313" key="3">
    <source>
        <dbReference type="Proteomes" id="UP001153737"/>
    </source>
</evidence>
<evidence type="ECO:0000313" key="2">
    <source>
        <dbReference type="EMBL" id="CAG9819643.1"/>
    </source>
</evidence>
<proteinExistence type="predicted"/>
<dbReference type="GO" id="GO:0003779">
    <property type="term" value="F:actin binding"/>
    <property type="evidence" value="ECO:0007669"/>
    <property type="project" value="InterPro"/>
</dbReference>
<dbReference type="GO" id="GO:0019933">
    <property type="term" value="P:cAMP-mediated signaling"/>
    <property type="evidence" value="ECO:0007669"/>
    <property type="project" value="TreeGrafter"/>
</dbReference>
<dbReference type="GO" id="GO:0005737">
    <property type="term" value="C:cytoplasm"/>
    <property type="evidence" value="ECO:0007669"/>
    <property type="project" value="TreeGrafter"/>
</dbReference>
<dbReference type="InterPro" id="IPR053950">
    <property type="entry name" value="CAP_N"/>
</dbReference>
<dbReference type="Proteomes" id="UP001153737">
    <property type="component" value="Chromosome 3"/>
</dbReference>
<dbReference type="InterPro" id="IPR036222">
    <property type="entry name" value="CAP_N_sf"/>
</dbReference>
<gene>
    <name evidence="2" type="ORF">PHAECO_LOCUS6933</name>
</gene>
<reference evidence="2" key="2">
    <citation type="submission" date="2022-10" db="EMBL/GenBank/DDBJ databases">
        <authorList>
            <consortium name="ENA_rothamsted_submissions"/>
            <consortium name="culmorum"/>
            <person name="King R."/>
        </authorList>
    </citation>
    <scope>NUCLEOTIDE SEQUENCE</scope>
</reference>
<dbReference type="AlphaFoldDB" id="A0A9N9SIK0"/>
<dbReference type="GO" id="GO:0000902">
    <property type="term" value="P:cell morphogenesis"/>
    <property type="evidence" value="ECO:0007669"/>
    <property type="project" value="TreeGrafter"/>
</dbReference>
<sequence>MSINIQSSKELSHVKIMNISDSLKNIYSGPFSNYLAISTSLDSLIEQQSKLVDGLFKLHINLVDITLKYKKPLLPQEEGIFMGTIMKQIEVIKKFTTENETRSEYLLCVSRFIDIFSWITQREIGDFLEILNNKLSIYKNDIMNGTPSYDRVHKKWLESWIETLEKLSDFVMNNYLNGLTWMGTEKLPVQFLLGDIASEFRNFDHLALFKEINQGENIVRILRHRSDDDGETSTSVE</sequence>
<organism evidence="2 3">
    <name type="scientific">Phaedon cochleariae</name>
    <name type="common">Mustard beetle</name>
    <dbReference type="NCBI Taxonomy" id="80249"/>
    <lineage>
        <taxon>Eukaryota</taxon>
        <taxon>Metazoa</taxon>
        <taxon>Ecdysozoa</taxon>
        <taxon>Arthropoda</taxon>
        <taxon>Hexapoda</taxon>
        <taxon>Insecta</taxon>
        <taxon>Pterygota</taxon>
        <taxon>Neoptera</taxon>
        <taxon>Endopterygota</taxon>
        <taxon>Coleoptera</taxon>
        <taxon>Polyphaga</taxon>
        <taxon>Cucujiformia</taxon>
        <taxon>Chrysomeloidea</taxon>
        <taxon>Chrysomelidae</taxon>
        <taxon>Chrysomelinae</taxon>
        <taxon>Chrysomelini</taxon>
        <taxon>Phaedon</taxon>
    </lineage>
</organism>
<reference evidence="2" key="1">
    <citation type="submission" date="2022-01" db="EMBL/GenBank/DDBJ databases">
        <authorList>
            <person name="King R."/>
        </authorList>
    </citation>
    <scope>NUCLEOTIDE SEQUENCE</scope>
</reference>
<dbReference type="GO" id="GO:0008179">
    <property type="term" value="F:adenylate cyclase binding"/>
    <property type="evidence" value="ECO:0007669"/>
    <property type="project" value="TreeGrafter"/>
</dbReference>
<dbReference type="SUPFAM" id="SSF101278">
    <property type="entry name" value="N-terminal domain of adenylylcyclase associated protein, CAP"/>
    <property type="match status" value="1"/>
</dbReference>
<protein>
    <recommendedName>
        <fullName evidence="1">CAP N-terminal domain-containing protein</fullName>
    </recommendedName>
</protein>
<evidence type="ECO:0000259" key="1">
    <source>
        <dbReference type="Pfam" id="PF21938"/>
    </source>
</evidence>
<dbReference type="PANTHER" id="PTHR10652:SF0">
    <property type="entry name" value="ADENYLYL CYCLASE-ASSOCIATED PROTEIN"/>
    <property type="match status" value="1"/>
</dbReference>
<feature type="domain" description="CAP N-terminal" evidence="1">
    <location>
        <begin position="25"/>
        <end position="179"/>
    </location>
</feature>
<keyword evidence="3" id="KW-1185">Reference proteome</keyword>
<dbReference type="PANTHER" id="PTHR10652">
    <property type="entry name" value="ADENYLYL CYCLASE-ASSOCIATED PROTEIN"/>
    <property type="match status" value="1"/>
</dbReference>
<name>A0A9N9SIK0_PHACE</name>
<accession>A0A9N9SIK0</accession>
<dbReference type="Gene3D" id="1.25.40.330">
    <property type="entry name" value="Adenylate cyclase-associated CAP, N-terminal domain"/>
    <property type="match status" value="1"/>
</dbReference>
<dbReference type="InterPro" id="IPR001837">
    <property type="entry name" value="Adenylate_cyclase-assoc_CAP"/>
</dbReference>
<dbReference type="EMBL" id="OU896709">
    <property type="protein sequence ID" value="CAG9819643.1"/>
    <property type="molecule type" value="Genomic_DNA"/>
</dbReference>
<dbReference type="OrthoDB" id="77251at2759"/>
<dbReference type="GO" id="GO:0007015">
    <property type="term" value="P:actin filament organization"/>
    <property type="evidence" value="ECO:0007669"/>
    <property type="project" value="TreeGrafter"/>
</dbReference>